<gene>
    <name evidence="2" type="ORF">PG999_010898</name>
</gene>
<reference evidence="2 3" key="1">
    <citation type="submission" date="2023-01" db="EMBL/GenBank/DDBJ databases">
        <title>Analysis of 21 Apiospora genomes using comparative genomics revels a genus with tremendous synthesis potential of carbohydrate active enzymes and secondary metabolites.</title>
        <authorList>
            <person name="Sorensen T."/>
        </authorList>
    </citation>
    <scope>NUCLEOTIDE SEQUENCE [LARGE SCALE GENOMIC DNA]</scope>
    <source>
        <strain evidence="2 3">CBS 117206</strain>
    </source>
</reference>
<evidence type="ECO:0000313" key="3">
    <source>
        <dbReference type="Proteomes" id="UP001392437"/>
    </source>
</evidence>
<dbReference type="AlphaFoldDB" id="A0AAW0QE47"/>
<feature type="region of interest" description="Disordered" evidence="1">
    <location>
        <begin position="150"/>
        <end position="235"/>
    </location>
</feature>
<comment type="caution">
    <text evidence="2">The sequence shown here is derived from an EMBL/GenBank/DDBJ whole genome shotgun (WGS) entry which is preliminary data.</text>
</comment>
<accession>A0AAW0QE47</accession>
<keyword evidence="3" id="KW-1185">Reference proteome</keyword>
<protein>
    <submittedName>
        <fullName evidence="2">Uncharacterized protein</fullName>
    </submittedName>
</protein>
<evidence type="ECO:0000256" key="1">
    <source>
        <dbReference type="SAM" id="MobiDB-lite"/>
    </source>
</evidence>
<evidence type="ECO:0000313" key="2">
    <source>
        <dbReference type="EMBL" id="KAK8100524.1"/>
    </source>
</evidence>
<organism evidence="2 3">
    <name type="scientific">Apiospora kogelbergensis</name>
    <dbReference type="NCBI Taxonomy" id="1337665"/>
    <lineage>
        <taxon>Eukaryota</taxon>
        <taxon>Fungi</taxon>
        <taxon>Dikarya</taxon>
        <taxon>Ascomycota</taxon>
        <taxon>Pezizomycotina</taxon>
        <taxon>Sordariomycetes</taxon>
        <taxon>Xylariomycetidae</taxon>
        <taxon>Amphisphaeriales</taxon>
        <taxon>Apiosporaceae</taxon>
        <taxon>Apiospora</taxon>
    </lineage>
</organism>
<dbReference type="EMBL" id="JAQQWP010000009">
    <property type="protein sequence ID" value="KAK8100524.1"/>
    <property type="molecule type" value="Genomic_DNA"/>
</dbReference>
<sequence>MAVVRIRNGEHIYSRPSGPCMLCGRLSPYRSCFADDAFVCEYVCGRKMPHGFRQRERRLREVEQRQYEAELDNYENGYEADDENDLINHWHGCDEEHQLINSGLGPIEKASGQPMSGRGVDVDVVFYPDPEDVDVYAEMQKTMFPEGIPLRPFQPTKPRCDVAAKKHAATDVGVRASSPDKRIPESPGKDNKQDRPSKKQKVADGPATSVSAGTPDHINVEIHHSLPGQREQSSL</sequence>
<proteinExistence type="predicted"/>
<name>A0AAW0QE47_9PEZI</name>
<feature type="compositionally biased region" description="Basic and acidic residues" evidence="1">
    <location>
        <begin position="178"/>
        <end position="197"/>
    </location>
</feature>
<dbReference type="Proteomes" id="UP001392437">
    <property type="component" value="Unassembled WGS sequence"/>
</dbReference>